<keyword evidence="2" id="KW-1185">Reference proteome</keyword>
<organism evidence="1 2">
    <name type="scientific">Pyropia yezoensis</name>
    <name type="common">Susabi-nori</name>
    <name type="synonym">Porphyra yezoensis</name>
    <dbReference type="NCBI Taxonomy" id="2788"/>
    <lineage>
        <taxon>Eukaryota</taxon>
        <taxon>Rhodophyta</taxon>
        <taxon>Bangiophyceae</taxon>
        <taxon>Bangiales</taxon>
        <taxon>Bangiaceae</taxon>
        <taxon>Pyropia</taxon>
    </lineage>
</organism>
<reference evidence="1" key="1">
    <citation type="submission" date="2019-11" db="EMBL/GenBank/DDBJ databases">
        <title>Nori genome reveals adaptations in red seaweeds to the harsh intertidal environment.</title>
        <authorList>
            <person name="Wang D."/>
            <person name="Mao Y."/>
        </authorList>
    </citation>
    <scope>NUCLEOTIDE SEQUENCE</scope>
    <source>
        <tissue evidence="1">Gametophyte</tissue>
    </source>
</reference>
<dbReference type="EMBL" id="CM020618">
    <property type="protein sequence ID" value="KAK1858928.1"/>
    <property type="molecule type" value="Genomic_DNA"/>
</dbReference>
<dbReference type="Proteomes" id="UP000798662">
    <property type="component" value="Chromosome 1"/>
</dbReference>
<protein>
    <submittedName>
        <fullName evidence="1">Uncharacterized protein</fullName>
    </submittedName>
</protein>
<sequence>MRAAELQVGVHGAPPPPPRVAVPPPLLVCASATSAGPGKGGPAGEDAHFLLPPGGGPPTAPAASTVGAPTVGVGVFDGVGGWRRLGIDAGDYARALAAGAAAYLAARPGAGGAAVVYGRWAAAEALVSAVDAVTLAGTATAVVAAVVADDDDDDAAAAGGHAAWAAAHPPGGRPRRSGRRLVGVAVGDSGLWVIRAGTVIYRSPDGLFDNVWGEAVVATATAARGGEGGDVAAAARRLHAAAVDAYSRRTYRSPFAVAARAAGWDYPDAGKPDDVVVVVCRAEASNGGKGGGTDL</sequence>
<proteinExistence type="predicted"/>
<accession>A0ACC3BMT5</accession>
<name>A0ACC3BMT5_PYRYE</name>
<evidence type="ECO:0000313" key="1">
    <source>
        <dbReference type="EMBL" id="KAK1858928.1"/>
    </source>
</evidence>
<comment type="caution">
    <text evidence="1">The sequence shown here is derived from an EMBL/GenBank/DDBJ whole genome shotgun (WGS) entry which is preliminary data.</text>
</comment>
<evidence type="ECO:0000313" key="2">
    <source>
        <dbReference type="Proteomes" id="UP000798662"/>
    </source>
</evidence>
<gene>
    <name evidence="1" type="ORF">I4F81_001527</name>
</gene>